<dbReference type="InterPro" id="IPR004563">
    <property type="entry name" value="Apolipo_AcylTrfase"/>
</dbReference>
<name>A1SSC0_PSYIN</name>
<dbReference type="InterPro" id="IPR036526">
    <property type="entry name" value="C-N_Hydrolase_sf"/>
</dbReference>
<dbReference type="GO" id="GO:0016410">
    <property type="term" value="F:N-acyltransferase activity"/>
    <property type="evidence" value="ECO:0007669"/>
    <property type="project" value="UniProtKB-UniRule"/>
</dbReference>
<sequence length="524" mass="58591">MIKKIDNLTKHLYGQLFVACILGAVQVFAFAPFEQWWVIYPTFVGFFLLQKQLQKSTRRYFLVSFIFSISSLIATLCWIYVSMDLYGGMPKIVSALLIVLLCAYLAIYPSLALWASTRLSGVSDTQRYLLLIPVFWLISDWFRGYVLTGFPWAYLGYSHADTPLVGFAPVLGVQGITLAVMVICGALTLLIQKQKIGLSLSVISALLISGFILQQQQYTIAQPSINVSLVQGNIDQNEKWKKEQLSPSLQKYSALSETGLDDQTELIIWPESAIAALDVNVQAFLQPLSADLAAKNKTLMTGIIGYESKTDSYYNSIVTLGKLPNQQLPQRQGYSLQSENRYQKHHLLPIGEFVPFEKLLRPLAPYFNLPMSSFQRGTQLQNNLQTEQVSIAAAICYEIAFPELLRKNIGEKTGVLLTVSNDAWFGNSIGPDQHLQIARMRAIEFARPLLRSTNNGVTAIFDASGNELGRLPVNVAAVLSKKIQPTFGQTPYQYAGSYPLYLYCLLVLLGLFLSSKYKKHKTKS</sequence>
<protein>
    <recommendedName>
        <fullName evidence="9">Apolipoprotein N-acyltransferase</fullName>
        <shortName evidence="9">ALP N-acyltransferase</shortName>
        <ecNumber evidence="9">2.3.1.269</ecNumber>
    </recommendedName>
</protein>
<evidence type="ECO:0000256" key="2">
    <source>
        <dbReference type="ARBA" id="ARBA00010065"/>
    </source>
</evidence>
<comment type="function">
    <text evidence="9">Catalyzes the phospholipid dependent N-acylation of the N-terminal cysteine of apolipoprotein, the last step in lipoprotein maturation.</text>
</comment>
<feature type="transmembrane region" description="Helical" evidence="9">
    <location>
        <begin position="166"/>
        <end position="189"/>
    </location>
</feature>
<dbReference type="HAMAP" id="MF_01148">
    <property type="entry name" value="Lnt"/>
    <property type="match status" value="1"/>
</dbReference>
<feature type="transmembrane region" description="Helical" evidence="9">
    <location>
        <begin position="60"/>
        <end position="81"/>
    </location>
</feature>
<keyword evidence="4 9" id="KW-0808">Transferase</keyword>
<comment type="catalytic activity">
    <reaction evidence="9">
        <text>N-terminal S-1,2-diacyl-sn-glyceryl-L-cysteinyl-[lipoprotein] + a glycerophospholipid = N-acyl-S-1,2-diacyl-sn-glyceryl-L-cysteinyl-[lipoprotein] + a 2-acyl-sn-glycero-3-phospholipid + H(+)</text>
        <dbReference type="Rhea" id="RHEA:48228"/>
        <dbReference type="Rhea" id="RHEA-COMP:14681"/>
        <dbReference type="Rhea" id="RHEA-COMP:14684"/>
        <dbReference type="ChEBI" id="CHEBI:15378"/>
        <dbReference type="ChEBI" id="CHEBI:136912"/>
        <dbReference type="ChEBI" id="CHEBI:140656"/>
        <dbReference type="ChEBI" id="CHEBI:140657"/>
        <dbReference type="ChEBI" id="CHEBI:140660"/>
        <dbReference type="EC" id="2.3.1.269"/>
    </reaction>
</comment>
<dbReference type="Gene3D" id="3.60.110.10">
    <property type="entry name" value="Carbon-nitrogen hydrolase"/>
    <property type="match status" value="1"/>
</dbReference>
<evidence type="ECO:0000256" key="7">
    <source>
        <dbReference type="ARBA" id="ARBA00023136"/>
    </source>
</evidence>
<dbReference type="PANTHER" id="PTHR38686">
    <property type="entry name" value="APOLIPOPROTEIN N-ACYLTRANSFERASE"/>
    <property type="match status" value="1"/>
</dbReference>
<feature type="transmembrane region" description="Helical" evidence="9">
    <location>
        <begin position="498"/>
        <end position="515"/>
    </location>
</feature>
<feature type="domain" description="CN hydrolase" evidence="10">
    <location>
        <begin position="230"/>
        <end position="485"/>
    </location>
</feature>
<reference evidence="11 12" key="1">
    <citation type="submission" date="2007-01" db="EMBL/GenBank/DDBJ databases">
        <title>Complete sequence of Psychromonas ingrahamii 37.</title>
        <authorList>
            <consortium name="US DOE Joint Genome Institute"/>
            <person name="Copeland A."/>
            <person name="Lucas S."/>
            <person name="Lapidus A."/>
            <person name="Barry K."/>
            <person name="Detter J.C."/>
            <person name="Glavina del Rio T."/>
            <person name="Hammon N."/>
            <person name="Israni S."/>
            <person name="Dalin E."/>
            <person name="Tice H."/>
            <person name="Pitluck S."/>
            <person name="Thompson L.S."/>
            <person name="Brettin T."/>
            <person name="Bruce D."/>
            <person name="Han C."/>
            <person name="Tapia R."/>
            <person name="Schmutz J."/>
            <person name="Larimer F."/>
            <person name="Land M."/>
            <person name="Hauser L."/>
            <person name="Kyrpides N."/>
            <person name="Ivanova N."/>
            <person name="Staley J."/>
            <person name="Richardson P."/>
        </authorList>
    </citation>
    <scope>NUCLEOTIDE SEQUENCE [LARGE SCALE GENOMIC DNA]</scope>
    <source>
        <strain evidence="11 12">37</strain>
    </source>
</reference>
<dbReference type="Proteomes" id="UP000000639">
    <property type="component" value="Chromosome"/>
</dbReference>
<evidence type="ECO:0000256" key="5">
    <source>
        <dbReference type="ARBA" id="ARBA00022692"/>
    </source>
</evidence>
<feature type="transmembrane region" description="Helical" evidence="9">
    <location>
        <begin position="12"/>
        <end position="31"/>
    </location>
</feature>
<dbReference type="PROSITE" id="PS50263">
    <property type="entry name" value="CN_HYDROLASE"/>
    <property type="match status" value="1"/>
</dbReference>
<dbReference type="GO" id="GO:0042158">
    <property type="term" value="P:lipoprotein biosynthetic process"/>
    <property type="evidence" value="ECO:0007669"/>
    <property type="project" value="UniProtKB-UniRule"/>
</dbReference>
<accession>A1SSC0</accession>
<evidence type="ECO:0000259" key="10">
    <source>
        <dbReference type="PROSITE" id="PS50263"/>
    </source>
</evidence>
<dbReference type="GO" id="GO:0005886">
    <property type="term" value="C:plasma membrane"/>
    <property type="evidence" value="ECO:0007669"/>
    <property type="project" value="UniProtKB-SubCell"/>
</dbReference>
<dbReference type="Pfam" id="PF00795">
    <property type="entry name" value="CN_hydrolase"/>
    <property type="match status" value="1"/>
</dbReference>
<dbReference type="NCBIfam" id="TIGR00546">
    <property type="entry name" value="lnt"/>
    <property type="match status" value="1"/>
</dbReference>
<gene>
    <name evidence="9" type="primary">lnt</name>
    <name evidence="11" type="ordered locus">Ping_0531</name>
</gene>
<dbReference type="AlphaFoldDB" id="A1SSC0"/>
<evidence type="ECO:0000256" key="8">
    <source>
        <dbReference type="ARBA" id="ARBA00023315"/>
    </source>
</evidence>
<comment type="subcellular location">
    <subcellularLocation>
        <location evidence="9">Cell inner membrane</location>
        <topology evidence="9">Multi-pass membrane protein</topology>
    </subcellularLocation>
    <subcellularLocation>
        <location evidence="1">Cell membrane</location>
        <topology evidence="1">Multi-pass membrane protein</topology>
    </subcellularLocation>
</comment>
<keyword evidence="3 9" id="KW-1003">Cell membrane</keyword>
<keyword evidence="11" id="KW-0449">Lipoprotein</keyword>
<dbReference type="CDD" id="cd07571">
    <property type="entry name" value="ALP_N-acyl_transferase"/>
    <property type="match status" value="1"/>
</dbReference>
<dbReference type="Pfam" id="PF20154">
    <property type="entry name" value="LNT_N"/>
    <property type="match status" value="1"/>
</dbReference>
<dbReference type="InterPro" id="IPR003010">
    <property type="entry name" value="C-N_Hydrolase"/>
</dbReference>
<keyword evidence="12" id="KW-1185">Reference proteome</keyword>
<dbReference type="SUPFAM" id="SSF56317">
    <property type="entry name" value="Carbon-nitrogen hydrolase"/>
    <property type="match status" value="1"/>
</dbReference>
<dbReference type="eggNOG" id="COG0815">
    <property type="taxonomic scope" value="Bacteria"/>
</dbReference>
<dbReference type="EC" id="2.3.1.269" evidence="9"/>
<proteinExistence type="inferred from homology"/>
<evidence type="ECO:0000256" key="3">
    <source>
        <dbReference type="ARBA" id="ARBA00022475"/>
    </source>
</evidence>
<dbReference type="KEGG" id="pin:Ping_0531"/>
<keyword evidence="6 9" id="KW-1133">Transmembrane helix</keyword>
<comment type="similarity">
    <text evidence="2 9">Belongs to the CN hydrolase family. Apolipoprotein N-acyltransferase subfamily.</text>
</comment>
<evidence type="ECO:0000256" key="4">
    <source>
        <dbReference type="ARBA" id="ARBA00022679"/>
    </source>
</evidence>
<comment type="pathway">
    <text evidence="9">Protein modification; lipoprotein biosynthesis (N-acyl transfer).</text>
</comment>
<dbReference type="PANTHER" id="PTHR38686:SF1">
    <property type="entry name" value="APOLIPOPROTEIN N-ACYLTRANSFERASE"/>
    <property type="match status" value="1"/>
</dbReference>
<evidence type="ECO:0000313" key="12">
    <source>
        <dbReference type="Proteomes" id="UP000000639"/>
    </source>
</evidence>
<evidence type="ECO:0000256" key="1">
    <source>
        <dbReference type="ARBA" id="ARBA00004651"/>
    </source>
</evidence>
<evidence type="ECO:0000256" key="9">
    <source>
        <dbReference type="HAMAP-Rule" id="MF_01148"/>
    </source>
</evidence>
<evidence type="ECO:0000256" key="6">
    <source>
        <dbReference type="ARBA" id="ARBA00022989"/>
    </source>
</evidence>
<keyword evidence="7 9" id="KW-0472">Membrane</keyword>
<keyword evidence="9" id="KW-0997">Cell inner membrane</keyword>
<evidence type="ECO:0000313" key="11">
    <source>
        <dbReference type="EMBL" id="ABM02385.1"/>
    </source>
</evidence>
<dbReference type="EMBL" id="CP000510">
    <property type="protein sequence ID" value="ABM02385.1"/>
    <property type="molecule type" value="Genomic_DNA"/>
</dbReference>
<organism evidence="11 12">
    <name type="scientific">Psychromonas ingrahamii (strain DSM 17664 / CCUG 51855 / 37)</name>
    <dbReference type="NCBI Taxonomy" id="357804"/>
    <lineage>
        <taxon>Bacteria</taxon>
        <taxon>Pseudomonadati</taxon>
        <taxon>Pseudomonadota</taxon>
        <taxon>Gammaproteobacteria</taxon>
        <taxon>Alteromonadales</taxon>
        <taxon>Psychromonadaceae</taxon>
        <taxon>Psychromonas</taxon>
    </lineage>
</organism>
<keyword evidence="8 9" id="KW-0012">Acyltransferase</keyword>
<feature type="transmembrane region" description="Helical" evidence="9">
    <location>
        <begin position="196"/>
        <end position="213"/>
    </location>
</feature>
<dbReference type="STRING" id="357804.Ping_0531"/>
<keyword evidence="5 9" id="KW-0812">Transmembrane</keyword>
<dbReference type="HOGENOM" id="CLU_019563_3_0_6"/>
<feature type="transmembrane region" description="Helical" evidence="9">
    <location>
        <begin position="37"/>
        <end position="53"/>
    </location>
</feature>
<feature type="transmembrane region" description="Helical" evidence="9">
    <location>
        <begin position="128"/>
        <end position="146"/>
    </location>
</feature>
<feature type="transmembrane region" description="Helical" evidence="9">
    <location>
        <begin position="93"/>
        <end position="116"/>
    </location>
</feature>
<dbReference type="UniPathway" id="UPA00666"/>
<dbReference type="InterPro" id="IPR045378">
    <property type="entry name" value="LNT_N"/>
</dbReference>